<evidence type="ECO:0000256" key="3">
    <source>
        <dbReference type="ARBA" id="ARBA00022777"/>
    </source>
</evidence>
<dbReference type="InterPro" id="IPR000719">
    <property type="entry name" value="Prot_kinase_dom"/>
</dbReference>
<gene>
    <name evidence="8" type="ORF">POL58_12515</name>
</gene>
<dbReference type="PROSITE" id="PS00107">
    <property type="entry name" value="PROTEIN_KINASE_ATP"/>
    <property type="match status" value="1"/>
</dbReference>
<evidence type="ECO:0000313" key="8">
    <source>
        <dbReference type="EMBL" id="MDC0668571.1"/>
    </source>
</evidence>
<evidence type="ECO:0000256" key="6">
    <source>
        <dbReference type="SAM" id="Phobius"/>
    </source>
</evidence>
<comment type="caution">
    <text evidence="8">The sequence shown here is derived from an EMBL/GenBank/DDBJ whole genome shotgun (WGS) entry which is preliminary data.</text>
</comment>
<dbReference type="InterPro" id="IPR017441">
    <property type="entry name" value="Protein_kinase_ATP_BS"/>
</dbReference>
<dbReference type="GO" id="GO:0016301">
    <property type="term" value="F:kinase activity"/>
    <property type="evidence" value="ECO:0007669"/>
    <property type="project" value="UniProtKB-KW"/>
</dbReference>
<keyword evidence="6" id="KW-0472">Membrane</keyword>
<dbReference type="PANTHER" id="PTHR43289">
    <property type="entry name" value="MITOGEN-ACTIVATED PROTEIN KINASE KINASE KINASE 20-RELATED"/>
    <property type="match status" value="1"/>
</dbReference>
<dbReference type="SUPFAM" id="SSF56112">
    <property type="entry name" value="Protein kinase-like (PK-like)"/>
    <property type="match status" value="1"/>
</dbReference>
<dbReference type="Gene3D" id="3.30.200.20">
    <property type="entry name" value="Phosphorylase Kinase, domain 1"/>
    <property type="match status" value="1"/>
</dbReference>
<dbReference type="CDD" id="cd14014">
    <property type="entry name" value="STKc_PknB_like"/>
    <property type="match status" value="1"/>
</dbReference>
<keyword evidence="4 5" id="KW-0067">ATP-binding</keyword>
<evidence type="ECO:0000256" key="5">
    <source>
        <dbReference type="PROSITE-ProRule" id="PRU10141"/>
    </source>
</evidence>
<evidence type="ECO:0000313" key="9">
    <source>
        <dbReference type="Proteomes" id="UP001217838"/>
    </source>
</evidence>
<feature type="binding site" evidence="5">
    <location>
        <position position="102"/>
    </location>
    <ligand>
        <name>ATP</name>
        <dbReference type="ChEBI" id="CHEBI:30616"/>
    </ligand>
</feature>
<accession>A0ABT5B692</accession>
<dbReference type="RefSeq" id="WP_271997826.1">
    <property type="nucleotide sequence ID" value="NZ_JAQNDN010000004.1"/>
</dbReference>
<organism evidence="8 9">
    <name type="scientific">Nannocystis radixulma</name>
    <dbReference type="NCBI Taxonomy" id="2995305"/>
    <lineage>
        <taxon>Bacteria</taxon>
        <taxon>Pseudomonadati</taxon>
        <taxon>Myxococcota</taxon>
        <taxon>Polyangia</taxon>
        <taxon>Nannocystales</taxon>
        <taxon>Nannocystaceae</taxon>
        <taxon>Nannocystis</taxon>
    </lineage>
</organism>
<feature type="transmembrane region" description="Helical" evidence="6">
    <location>
        <begin position="389"/>
        <end position="411"/>
    </location>
</feature>
<keyword evidence="6" id="KW-0812">Transmembrane</keyword>
<keyword evidence="2 5" id="KW-0547">Nucleotide-binding</keyword>
<dbReference type="EMBL" id="JAQNDN010000004">
    <property type="protein sequence ID" value="MDC0668571.1"/>
    <property type="molecule type" value="Genomic_DNA"/>
</dbReference>
<keyword evidence="9" id="KW-1185">Reference proteome</keyword>
<name>A0ABT5B692_9BACT</name>
<dbReference type="Proteomes" id="UP001217838">
    <property type="component" value="Unassembled WGS sequence"/>
</dbReference>
<evidence type="ECO:0000256" key="4">
    <source>
        <dbReference type="ARBA" id="ARBA00022840"/>
    </source>
</evidence>
<evidence type="ECO:0000259" key="7">
    <source>
        <dbReference type="PROSITE" id="PS50011"/>
    </source>
</evidence>
<dbReference type="InterPro" id="IPR008271">
    <property type="entry name" value="Ser/Thr_kinase_AS"/>
</dbReference>
<evidence type="ECO:0000256" key="1">
    <source>
        <dbReference type="ARBA" id="ARBA00022679"/>
    </source>
</evidence>
<keyword evidence="6" id="KW-1133">Transmembrane helix</keyword>
<evidence type="ECO:0000256" key="2">
    <source>
        <dbReference type="ARBA" id="ARBA00022741"/>
    </source>
</evidence>
<feature type="domain" description="Protein kinase" evidence="7">
    <location>
        <begin position="73"/>
        <end position="357"/>
    </location>
</feature>
<keyword evidence="1" id="KW-0808">Transferase</keyword>
<dbReference type="Pfam" id="PF00069">
    <property type="entry name" value="Pkinase"/>
    <property type="match status" value="1"/>
</dbReference>
<dbReference type="Gene3D" id="1.10.510.10">
    <property type="entry name" value="Transferase(Phosphotransferase) domain 1"/>
    <property type="match status" value="1"/>
</dbReference>
<sequence length="412" mass="45098">MDAAVGNRATLAWSRMQTQFPAELASTVAHSGSTAASRVTVADPGRVSRSVLPQIETGIGGEVRLVHDPRDRYRSLGVVGEGGMGVVERAEDVDIGRPVAIKRLLPEATHPLGVARFVGEVRIVGSLEHPNVVPIHDVGLDADGRYFFVMKYVEGHTLGEIIDKLRRGDPEAHLAWPFERRAEIVISVLRALAYAHERGIVHRDIKPDNIMIGRFGEVWLMDWGIAKKMDEPDPGVPTGRDGDPTAGLIGTPAYMSPEQVRCEPLDARSDLYAVAVVLHEFIGLEHYLSHRADNLAVLLEAVETEIPACRGPGAYANPHQGPPPIELQFVVGRGLQKDPRRRYQSAGEMLEGIRAYLEGRGEVRCVFSFTKRAVRESGHIFDRHPRLGLALYFGIIGLALVGLVALLTLLIS</sequence>
<dbReference type="InterPro" id="IPR011009">
    <property type="entry name" value="Kinase-like_dom_sf"/>
</dbReference>
<protein>
    <submittedName>
        <fullName evidence="8">Serine/threonine-protein kinase</fullName>
    </submittedName>
</protein>
<dbReference type="PROSITE" id="PS50011">
    <property type="entry name" value="PROTEIN_KINASE_DOM"/>
    <property type="match status" value="1"/>
</dbReference>
<dbReference type="PANTHER" id="PTHR43289:SF6">
    <property type="entry name" value="SERINE_THREONINE-PROTEIN KINASE NEKL-3"/>
    <property type="match status" value="1"/>
</dbReference>
<dbReference type="PROSITE" id="PS00108">
    <property type="entry name" value="PROTEIN_KINASE_ST"/>
    <property type="match status" value="1"/>
</dbReference>
<reference evidence="8 9" key="1">
    <citation type="submission" date="2022-11" db="EMBL/GenBank/DDBJ databases">
        <title>Minimal conservation of predation-associated metabolite biosynthetic gene clusters underscores biosynthetic potential of Myxococcota including descriptions for ten novel species: Archangium lansinium sp. nov., Myxococcus landrumus sp. nov., Nannocystis bai.</title>
        <authorList>
            <person name="Ahearne A."/>
            <person name="Stevens C."/>
            <person name="Dowd S."/>
        </authorList>
    </citation>
    <scope>NUCLEOTIDE SEQUENCE [LARGE SCALE GENOMIC DNA]</scope>
    <source>
        <strain evidence="8 9">NCELM</strain>
    </source>
</reference>
<proteinExistence type="predicted"/>
<keyword evidence="3 8" id="KW-0418">Kinase</keyword>
<dbReference type="SMART" id="SM00220">
    <property type="entry name" value="S_TKc"/>
    <property type="match status" value="1"/>
</dbReference>